<accession>A0ACD0WHB8</accession>
<dbReference type="Proteomes" id="UP000326582">
    <property type="component" value="Chromosome 2"/>
</dbReference>
<sequence>MHFLYPLLLVALTLAACDNCTTNKALPTQLYESFTSESNNFNASHHVAFSVGGASLGIFRRGNNPMIQSLGYLWHGKVEAEIMGASGTGIISSFYLQSDDLDEIDIVETFGGNVFTCQTNFFVKGNISNYARGEYHMPPSSPLTEFHKYSVEWTPEYMAWAIDDVEVRRTERGNPHGFPQSPMRVIASLWAGGDPENHRGTIDWAGGLTNYDSVPYIMRIRNVRIENYSGGADEYELGRNGTVVRRTHPNNPSTAEGGAHNPGEQDSHEEGARSGRKSEQGDSRQSLETTSCQLVPTTSSSYTSRGFFQVRSRSTSGQLFIHWAAAFLGALQWWM</sequence>
<keyword evidence="1" id="KW-0326">Glycosidase</keyword>
<dbReference type="EMBL" id="CP038485">
    <property type="protein sequence ID" value="QFZ26683.1"/>
    <property type="molecule type" value="Genomic_DNA"/>
</dbReference>
<protein>
    <submittedName>
        <fullName evidence="1">Extracellular glycosidase</fullName>
    </submittedName>
</protein>
<proteinExistence type="predicted"/>
<gene>
    <name evidence="1" type="ORF">EJF14_20596</name>
</gene>
<keyword evidence="1" id="KW-0378">Hydrolase</keyword>
<evidence type="ECO:0000313" key="2">
    <source>
        <dbReference type="Proteomes" id="UP000326582"/>
    </source>
</evidence>
<keyword evidence="2" id="KW-1185">Reference proteome</keyword>
<name>A0ACD0WHB8_CLALS</name>
<reference evidence="2" key="1">
    <citation type="journal article" date="2019" name="MBio">
        <title>Comparative genomics for the elucidation of multidrug resistance (MDR) in Candida lusitaniae.</title>
        <authorList>
            <person name="Kannan A."/>
            <person name="Asner S.A."/>
            <person name="Trachsel E."/>
            <person name="Kelly S."/>
            <person name="Parker J."/>
            <person name="Sanglard D."/>
        </authorList>
    </citation>
    <scope>NUCLEOTIDE SEQUENCE [LARGE SCALE GENOMIC DNA]</scope>
    <source>
        <strain evidence="2">P1</strain>
    </source>
</reference>
<evidence type="ECO:0000313" key="1">
    <source>
        <dbReference type="EMBL" id="QFZ26683.1"/>
    </source>
</evidence>
<organism evidence="1 2">
    <name type="scientific">Clavispora lusitaniae</name>
    <name type="common">Candida lusitaniae</name>
    <dbReference type="NCBI Taxonomy" id="36911"/>
    <lineage>
        <taxon>Eukaryota</taxon>
        <taxon>Fungi</taxon>
        <taxon>Dikarya</taxon>
        <taxon>Ascomycota</taxon>
        <taxon>Saccharomycotina</taxon>
        <taxon>Pichiomycetes</taxon>
        <taxon>Metschnikowiaceae</taxon>
        <taxon>Clavispora</taxon>
    </lineage>
</organism>